<dbReference type="Proteomes" id="UP000683575">
    <property type="component" value="Chromosome"/>
</dbReference>
<organism evidence="1 2">
    <name type="scientific">Nocardioides panacis</name>
    <dbReference type="NCBI Taxonomy" id="2849501"/>
    <lineage>
        <taxon>Bacteria</taxon>
        <taxon>Bacillati</taxon>
        <taxon>Actinomycetota</taxon>
        <taxon>Actinomycetes</taxon>
        <taxon>Propionibacteriales</taxon>
        <taxon>Nocardioidaceae</taxon>
        <taxon>Nocardioides</taxon>
    </lineage>
</organism>
<proteinExistence type="predicted"/>
<dbReference type="KEGG" id="nps:KRR39_05275"/>
<dbReference type="EMBL" id="CP077062">
    <property type="protein sequence ID" value="QWZ10448.1"/>
    <property type="molecule type" value="Genomic_DNA"/>
</dbReference>
<dbReference type="AlphaFoldDB" id="A0A975Y2E0"/>
<reference evidence="1" key="1">
    <citation type="submission" date="2021-06" db="EMBL/GenBank/DDBJ databases">
        <title>Complete genome sequence of Nocardioides sp. G188.</title>
        <authorList>
            <person name="Im W.-T."/>
        </authorList>
    </citation>
    <scope>NUCLEOTIDE SEQUENCE</scope>
    <source>
        <strain evidence="1">G188</strain>
    </source>
</reference>
<protein>
    <submittedName>
        <fullName evidence="1">DinB family protein</fullName>
    </submittedName>
</protein>
<evidence type="ECO:0000313" key="1">
    <source>
        <dbReference type="EMBL" id="QWZ10448.1"/>
    </source>
</evidence>
<gene>
    <name evidence="1" type="ORF">KRR39_05275</name>
</gene>
<dbReference type="Pfam" id="PF04978">
    <property type="entry name" value="MST"/>
    <property type="match status" value="1"/>
</dbReference>
<evidence type="ECO:0000313" key="2">
    <source>
        <dbReference type="Proteomes" id="UP000683575"/>
    </source>
</evidence>
<keyword evidence="2" id="KW-1185">Reference proteome</keyword>
<sequence>MKCEGLTLEQLKVRPLRTSRLTLLGLVRHLTEVERGWFLPFLGEPVTELYCTEADPDGDFHGVPHADAEADLARYGETVDTISDRLRRHRLDEVEEDGGTSYNLRWIFTHMVEEYARHNGHADLLREAIDGTRGE</sequence>
<name>A0A975Y2E0_9ACTN</name>
<dbReference type="InterPro" id="IPR007061">
    <property type="entry name" value="MST-like"/>
</dbReference>
<accession>A0A975Y2E0</accession>